<gene>
    <name evidence="3" type="ORF">EKG83_31600</name>
</gene>
<dbReference type="InterPro" id="IPR011032">
    <property type="entry name" value="GroES-like_sf"/>
</dbReference>
<dbReference type="InterPro" id="IPR036291">
    <property type="entry name" value="NAD(P)-bd_dom_sf"/>
</dbReference>
<sequence>MPETTSREVRLASRPVGFPAPENFALVTTAVPDPGPGQVLVRNTWMSVDPHLRAPVGGAPSHLPPLRPGEPPAGDAVGRVVASASPDVPVGATVAHHLGWREHAVLDAAAVTAVDTAVAPEQAYLGVLGTPGLTAYVALTETAPVRPGDVVFVSAAAGAVGSVAGQVAARLGASRVIGSAGGPVKVGKLLDDLGYDAGLDHHAGGIAARLAEAAPDGVDVYLDLVGGYQLQVAIGALREGGRVALVGAISEYGATGPVPGPTNLHEAARKQLTLRGLLVTAHRHRFPEYRSRATTWLATGLRTEETVYEGLERAPEAFLAVLRGLNTGKVLVRLER</sequence>
<dbReference type="PANTHER" id="PTHR43205">
    <property type="entry name" value="PROSTAGLANDIN REDUCTASE"/>
    <property type="match status" value="1"/>
</dbReference>
<accession>A0A5Q0H6I7</accession>
<dbReference type="EMBL" id="CP034550">
    <property type="protein sequence ID" value="QFZ21332.1"/>
    <property type="molecule type" value="Genomic_DNA"/>
</dbReference>
<evidence type="ECO:0000259" key="2">
    <source>
        <dbReference type="SMART" id="SM00829"/>
    </source>
</evidence>
<keyword evidence="1" id="KW-0560">Oxidoreductase</keyword>
<dbReference type="GO" id="GO:0016628">
    <property type="term" value="F:oxidoreductase activity, acting on the CH-CH group of donors, NAD or NADP as acceptor"/>
    <property type="evidence" value="ECO:0007669"/>
    <property type="project" value="InterPro"/>
</dbReference>
<dbReference type="SUPFAM" id="SSF51735">
    <property type="entry name" value="NAD(P)-binding Rossmann-fold domains"/>
    <property type="match status" value="1"/>
</dbReference>
<evidence type="ECO:0000313" key="3">
    <source>
        <dbReference type="EMBL" id="QFZ21332.1"/>
    </source>
</evidence>
<protein>
    <submittedName>
        <fullName evidence="3">NADP-dependent oxidoreductase</fullName>
    </submittedName>
</protein>
<organism evidence="3 4">
    <name type="scientific">Saccharothrix syringae</name>
    <name type="common">Nocardiopsis syringae</name>
    <dbReference type="NCBI Taxonomy" id="103733"/>
    <lineage>
        <taxon>Bacteria</taxon>
        <taxon>Bacillati</taxon>
        <taxon>Actinomycetota</taxon>
        <taxon>Actinomycetes</taxon>
        <taxon>Pseudonocardiales</taxon>
        <taxon>Pseudonocardiaceae</taxon>
        <taxon>Saccharothrix</taxon>
    </lineage>
</organism>
<name>A0A5Q0H6I7_SACSY</name>
<dbReference type="AlphaFoldDB" id="A0A5Q0H6I7"/>
<dbReference type="Proteomes" id="UP000325787">
    <property type="component" value="Chromosome"/>
</dbReference>
<dbReference type="InterPro" id="IPR013149">
    <property type="entry name" value="ADH-like_C"/>
</dbReference>
<dbReference type="OrthoDB" id="9805663at2"/>
<dbReference type="Pfam" id="PF00107">
    <property type="entry name" value="ADH_zinc_N"/>
    <property type="match status" value="1"/>
</dbReference>
<evidence type="ECO:0000313" key="4">
    <source>
        <dbReference type="Proteomes" id="UP000325787"/>
    </source>
</evidence>
<dbReference type="PANTHER" id="PTHR43205:SF7">
    <property type="entry name" value="PROSTAGLANDIN REDUCTASE 1"/>
    <property type="match status" value="1"/>
</dbReference>
<feature type="domain" description="Enoyl reductase (ER)" evidence="2">
    <location>
        <begin position="19"/>
        <end position="332"/>
    </location>
</feature>
<keyword evidence="4" id="KW-1185">Reference proteome</keyword>
<dbReference type="SMART" id="SM00829">
    <property type="entry name" value="PKS_ER"/>
    <property type="match status" value="1"/>
</dbReference>
<proteinExistence type="predicted"/>
<reference evidence="4" key="1">
    <citation type="journal article" date="2021" name="Curr. Microbiol.">
        <title>Complete genome of nocamycin-producing strain Saccharothrix syringae NRRL B-16468 reveals the biosynthetic potential for secondary metabolites.</title>
        <authorList>
            <person name="Mo X."/>
            <person name="Yang S."/>
        </authorList>
    </citation>
    <scope>NUCLEOTIDE SEQUENCE [LARGE SCALE GENOMIC DNA]</scope>
    <source>
        <strain evidence="4">ATCC 51364 / DSM 43886 / JCM 6844 / KCTC 9398 / NBRC 14523 / NRRL B-16468 / INA 2240</strain>
    </source>
</reference>
<dbReference type="Gene3D" id="3.40.50.720">
    <property type="entry name" value="NAD(P)-binding Rossmann-like Domain"/>
    <property type="match status" value="1"/>
</dbReference>
<dbReference type="InterPro" id="IPR045010">
    <property type="entry name" value="MDR_fam"/>
</dbReference>
<dbReference type="SUPFAM" id="SSF50129">
    <property type="entry name" value="GroES-like"/>
    <property type="match status" value="1"/>
</dbReference>
<evidence type="ECO:0000256" key="1">
    <source>
        <dbReference type="ARBA" id="ARBA00023002"/>
    </source>
</evidence>
<dbReference type="InterPro" id="IPR020843">
    <property type="entry name" value="ER"/>
</dbReference>
<dbReference type="CDD" id="cd05288">
    <property type="entry name" value="PGDH"/>
    <property type="match status" value="1"/>
</dbReference>
<dbReference type="InterPro" id="IPR041694">
    <property type="entry name" value="ADH_N_2"/>
</dbReference>
<dbReference type="RefSeq" id="WP_033429261.1">
    <property type="nucleotide sequence ID" value="NZ_CP034550.1"/>
</dbReference>
<dbReference type="Gene3D" id="3.90.180.10">
    <property type="entry name" value="Medium-chain alcohol dehydrogenases, catalytic domain"/>
    <property type="match status" value="1"/>
</dbReference>
<dbReference type="KEGG" id="ssyi:EKG83_31600"/>
<dbReference type="Pfam" id="PF16884">
    <property type="entry name" value="ADH_N_2"/>
    <property type="match status" value="1"/>
</dbReference>